<dbReference type="PANTHER" id="PTHR46890:SF50">
    <property type="entry name" value="RNA-DIRECTED DNA POLYMERASE, EUKARYOTA, REVERSE TRANSCRIPTASE ZINC-BINDING DOMAIN PROTEIN-RELATED"/>
    <property type="match status" value="1"/>
</dbReference>
<dbReference type="InterPro" id="IPR000477">
    <property type="entry name" value="RT_dom"/>
</dbReference>
<name>A0ABR0Q5Y5_GOSAR</name>
<dbReference type="PANTHER" id="PTHR46890">
    <property type="entry name" value="NON-LTR RETROLELEMENT REVERSE TRANSCRIPTASE-LIKE PROTEIN-RELATED"/>
    <property type="match status" value="1"/>
</dbReference>
<reference evidence="2 3" key="1">
    <citation type="submission" date="2023-03" db="EMBL/GenBank/DDBJ databases">
        <title>WGS of Gossypium arboreum.</title>
        <authorList>
            <person name="Yu D."/>
        </authorList>
    </citation>
    <scope>NUCLEOTIDE SEQUENCE [LARGE SCALE GENOMIC DNA]</scope>
    <source>
        <tissue evidence="2">Leaf</tissue>
    </source>
</reference>
<dbReference type="Proteomes" id="UP001358586">
    <property type="component" value="Chromosome 5"/>
</dbReference>
<dbReference type="InterPro" id="IPR052343">
    <property type="entry name" value="Retrotransposon-Effector_Assoc"/>
</dbReference>
<sequence>MEEIKEAVWSCDESKASRPEGFNLCFFIKCWEIMKHDLFEVENPTEISEFRPICLVSSLYKIVSKVLSLRLRELVEEVVSDTQSAFIKGRQIFDGVLIANELIHSVLKKGGSGGKLIFKLDFSKAYDCVRWDFLQLVLSKMGFGEKWRGWLLECLSTARAAVIINGSSSNEFRFHRGLRQRDPLSPFLFILVTEVFHLALDKAAELGLIEGFNNVILGMRFFHL</sequence>
<feature type="domain" description="Reverse transcriptase" evidence="1">
    <location>
        <begin position="47"/>
        <end position="203"/>
    </location>
</feature>
<dbReference type="CDD" id="cd01650">
    <property type="entry name" value="RT_nLTR_like"/>
    <property type="match status" value="1"/>
</dbReference>
<keyword evidence="3" id="KW-1185">Reference proteome</keyword>
<proteinExistence type="predicted"/>
<evidence type="ECO:0000259" key="1">
    <source>
        <dbReference type="Pfam" id="PF00078"/>
    </source>
</evidence>
<organism evidence="2 3">
    <name type="scientific">Gossypium arboreum</name>
    <name type="common">Tree cotton</name>
    <name type="synonym">Gossypium nanking</name>
    <dbReference type="NCBI Taxonomy" id="29729"/>
    <lineage>
        <taxon>Eukaryota</taxon>
        <taxon>Viridiplantae</taxon>
        <taxon>Streptophyta</taxon>
        <taxon>Embryophyta</taxon>
        <taxon>Tracheophyta</taxon>
        <taxon>Spermatophyta</taxon>
        <taxon>Magnoliopsida</taxon>
        <taxon>eudicotyledons</taxon>
        <taxon>Gunneridae</taxon>
        <taxon>Pentapetalae</taxon>
        <taxon>rosids</taxon>
        <taxon>malvids</taxon>
        <taxon>Malvales</taxon>
        <taxon>Malvaceae</taxon>
        <taxon>Malvoideae</taxon>
        <taxon>Gossypium</taxon>
    </lineage>
</organism>
<dbReference type="Pfam" id="PF00078">
    <property type="entry name" value="RVT_1"/>
    <property type="match status" value="1"/>
</dbReference>
<comment type="caution">
    <text evidence="2">The sequence shown here is derived from an EMBL/GenBank/DDBJ whole genome shotgun (WGS) entry which is preliminary data.</text>
</comment>
<accession>A0ABR0Q5Y5</accession>
<dbReference type="EMBL" id="JARKNE010000005">
    <property type="protein sequence ID" value="KAK5834293.1"/>
    <property type="molecule type" value="Genomic_DNA"/>
</dbReference>
<evidence type="ECO:0000313" key="3">
    <source>
        <dbReference type="Proteomes" id="UP001358586"/>
    </source>
</evidence>
<evidence type="ECO:0000313" key="2">
    <source>
        <dbReference type="EMBL" id="KAK5834293.1"/>
    </source>
</evidence>
<protein>
    <recommendedName>
        <fullName evidence="1">Reverse transcriptase domain-containing protein</fullName>
    </recommendedName>
</protein>
<gene>
    <name evidence="2" type="ORF">PVK06_018170</name>
</gene>